<accession>A0ABR6W914</accession>
<gene>
    <name evidence="1" type="ORF">FH603_3589</name>
</gene>
<sequence>METVFDYNPTQQEIDALGFLDGWLVFRQGVPFTQPVTIESYRATITPKSAQFDLVLLFEYRGDQSRADKYAAGIWMRTNENRRSKEYARMVA</sequence>
<protein>
    <submittedName>
        <fullName evidence="1">Uncharacterized protein</fullName>
    </submittedName>
</protein>
<keyword evidence="2" id="KW-1185">Reference proteome</keyword>
<dbReference type="EMBL" id="VFIA01000022">
    <property type="protein sequence ID" value="MBC3793072.1"/>
    <property type="molecule type" value="Genomic_DNA"/>
</dbReference>
<dbReference type="RefSeq" id="WP_186738855.1">
    <property type="nucleotide sequence ID" value="NZ_VFIA01000022.1"/>
</dbReference>
<organism evidence="1 2">
    <name type="scientific">Spirosoma utsteinense</name>
    <dbReference type="NCBI Taxonomy" id="2585773"/>
    <lineage>
        <taxon>Bacteria</taxon>
        <taxon>Pseudomonadati</taxon>
        <taxon>Bacteroidota</taxon>
        <taxon>Cytophagia</taxon>
        <taxon>Cytophagales</taxon>
        <taxon>Cytophagaceae</taxon>
        <taxon>Spirosoma</taxon>
    </lineage>
</organism>
<dbReference type="Proteomes" id="UP000700732">
    <property type="component" value="Unassembled WGS sequence"/>
</dbReference>
<proteinExistence type="predicted"/>
<comment type="caution">
    <text evidence="1">The sequence shown here is derived from an EMBL/GenBank/DDBJ whole genome shotgun (WGS) entry which is preliminary data.</text>
</comment>
<name>A0ABR6W914_9BACT</name>
<evidence type="ECO:0000313" key="2">
    <source>
        <dbReference type="Proteomes" id="UP000700732"/>
    </source>
</evidence>
<evidence type="ECO:0000313" key="1">
    <source>
        <dbReference type="EMBL" id="MBC3793072.1"/>
    </source>
</evidence>
<reference evidence="1 2" key="1">
    <citation type="submission" date="2019-06" db="EMBL/GenBank/DDBJ databases">
        <title>Spirosoma utsteinense sp. nov. isolated from Antarctic ice-free soils.</title>
        <authorList>
            <person name="Tahon G."/>
        </authorList>
    </citation>
    <scope>NUCLEOTIDE SEQUENCE [LARGE SCALE GENOMIC DNA]</scope>
    <source>
        <strain evidence="1 2">LMG 31447</strain>
    </source>
</reference>